<name>A0A7L4ZXE3_9BACT</name>
<dbReference type="RefSeq" id="WP_151078833.1">
    <property type="nucleotide sequence ID" value="NZ_CP047647.1"/>
</dbReference>
<dbReference type="Proteomes" id="UP000326380">
    <property type="component" value="Unassembled WGS sequence"/>
</dbReference>
<protein>
    <submittedName>
        <fullName evidence="1">Uncharacterized protein</fullName>
    </submittedName>
</protein>
<sequence length="702" mass="76579">MPVFDLDAPRRFFLTVRGRTVPAAPVLEQVLTREPGSDDAAYFRDKLGSEWSFTGDDFALLYALENSKDRCEEIGIRMEVPLVASGFATVYRGVFTCTEVSWDLDRCTATVSPTADDGYRLLLEAWEKEVNLLSAPGFNGTGAALQTITANIRNLVGSSDPLQQTGFKVAFKRTDDTAVNDELGVDGWAEFLRNKSYISAPLTGGPVTASGTRDHTVILFRYELHNVALTLEPLSGEYIVPDKSAAGWQFFNRDDSVSPPVASYVKTPEISGFKPYLIGTYNDWKHFGNGSRPKYGNDLLLLPCGQKPSDYQFSNSDYLEVTGPEGAHNGSQLGDSCWPCLNTRRVTTQPNCTSLWWRFGAFRFTRCLPLVDALHHVLQQTAPQLTPPSPAQLSTFLVSALNPATGASGIYNEVPRLCVAAGSDVKRYGASEPATRLLISAKTFVQDLCTLYDLRWDLDPGTGWFRLEHRSFFEARSANTLDLTAYPNATLPGRYKGRTQVLPAREQLAISAALSEEPATGLSFAAAEWVYDGACVNQREGQNRSVRSVSRLTGDVAGMVLSGNALPDEAVVLLASLPSGELYEGNRKVSASELLRRYHRHGRARPQAVFGPTGALFDMASVRPGREQDACTVPRREGLSGLDATARLVTNLSAQAELGKATWDLSTGKVTVVPLLPALASTAEGPLPAERQFNDSFSDQFA</sequence>
<proteinExistence type="predicted"/>
<evidence type="ECO:0000313" key="1">
    <source>
        <dbReference type="EMBL" id="KAA9333412.1"/>
    </source>
</evidence>
<dbReference type="EMBL" id="VTWU01000003">
    <property type="protein sequence ID" value="KAA9333412.1"/>
    <property type="molecule type" value="Genomic_DNA"/>
</dbReference>
<gene>
    <name evidence="1" type="ORF">F0P96_10610</name>
</gene>
<keyword evidence="2" id="KW-1185">Reference proteome</keyword>
<comment type="caution">
    <text evidence="1">The sequence shown here is derived from an EMBL/GenBank/DDBJ whole genome shotgun (WGS) entry which is preliminary data.</text>
</comment>
<evidence type="ECO:0000313" key="2">
    <source>
        <dbReference type="Proteomes" id="UP000326380"/>
    </source>
</evidence>
<organism evidence="1 2">
    <name type="scientific">Hymenobacter busanensis</name>
    <dbReference type="NCBI Taxonomy" id="2607656"/>
    <lineage>
        <taxon>Bacteria</taxon>
        <taxon>Pseudomonadati</taxon>
        <taxon>Bacteroidota</taxon>
        <taxon>Cytophagia</taxon>
        <taxon>Cytophagales</taxon>
        <taxon>Hymenobacteraceae</taxon>
        <taxon>Hymenobacter</taxon>
    </lineage>
</organism>
<dbReference type="AlphaFoldDB" id="A0A7L4ZXE3"/>
<accession>A0A7L4ZXE3</accession>
<reference evidence="1 2" key="1">
    <citation type="submission" date="2019-09" db="EMBL/GenBank/DDBJ databases">
        <title>Genome sequence of Hymenobacter sp. M3.</title>
        <authorList>
            <person name="Srinivasan S."/>
        </authorList>
    </citation>
    <scope>NUCLEOTIDE SEQUENCE [LARGE SCALE GENOMIC DNA]</scope>
    <source>
        <strain evidence="1 2">M3</strain>
    </source>
</reference>